<dbReference type="Proteomes" id="UP000009026">
    <property type="component" value="Chromosome"/>
</dbReference>
<proteinExistence type="predicted"/>
<reference evidence="2 3" key="1">
    <citation type="journal article" date="2016" name="PLoS ONE">
        <title>Complete Genome Sequence and Comparative Genomics of a Novel Myxobacterium Myxococcus hansupus.</title>
        <authorList>
            <person name="Sharma G."/>
            <person name="Narwani T."/>
            <person name="Subramanian S."/>
        </authorList>
    </citation>
    <scope>NUCLEOTIDE SEQUENCE [LARGE SCALE GENOMIC DNA]</scope>
    <source>
        <strain evidence="3">mixupus</strain>
    </source>
</reference>
<dbReference type="KEGG" id="mym:A176_003481"/>
<name>A0A0H4WUU7_9BACT</name>
<sequence length="181" mass="20260">MSPVPGVPGREGRRWCAQPSQLQGVWVCHSPCLRDTECINPHEAEAACRAVCQPRVDKGRPGSASSLETGGPDGMIVRHPPGRGWLGVERLVRSLPWRIASGLPMNGSSSSPRRRRRSVRGPWKVWGTPWARRMRRCASGRPNPSWMPWANPARRWEPFSRCCSPPGGHRRCASRTRRCGR</sequence>
<protein>
    <submittedName>
        <fullName evidence="2">Uncharacterized protein</fullName>
    </submittedName>
</protein>
<dbReference type="AlphaFoldDB" id="A0A0H4WUU7"/>
<organism evidence="2 3">
    <name type="scientific">Pseudomyxococcus hansupus</name>
    <dbReference type="NCBI Taxonomy" id="1297742"/>
    <lineage>
        <taxon>Bacteria</taxon>
        <taxon>Pseudomonadati</taxon>
        <taxon>Myxococcota</taxon>
        <taxon>Myxococcia</taxon>
        <taxon>Myxococcales</taxon>
        <taxon>Cystobacterineae</taxon>
        <taxon>Myxococcaceae</taxon>
        <taxon>Pseudomyxococcus</taxon>
    </lineage>
</organism>
<dbReference type="STRING" id="1297742.A176_003481"/>
<evidence type="ECO:0000313" key="3">
    <source>
        <dbReference type="Proteomes" id="UP000009026"/>
    </source>
</evidence>
<feature type="region of interest" description="Disordered" evidence="1">
    <location>
        <begin position="58"/>
        <end position="78"/>
    </location>
</feature>
<evidence type="ECO:0000313" key="2">
    <source>
        <dbReference type="EMBL" id="AKQ66569.1"/>
    </source>
</evidence>
<gene>
    <name evidence="2" type="ORF">A176_003481</name>
</gene>
<evidence type="ECO:0000256" key="1">
    <source>
        <dbReference type="SAM" id="MobiDB-lite"/>
    </source>
</evidence>
<keyword evidence="3" id="KW-1185">Reference proteome</keyword>
<accession>A0A0H4WUU7</accession>
<dbReference type="PATRIC" id="fig|1297742.4.peg.3512"/>
<dbReference type="EMBL" id="CP012109">
    <property type="protein sequence ID" value="AKQ66569.1"/>
    <property type="molecule type" value="Genomic_DNA"/>
</dbReference>